<accession>A0ACC5P3I9</accession>
<proteinExistence type="predicted"/>
<evidence type="ECO:0000313" key="1">
    <source>
        <dbReference type="EMBL" id="MBB5341148.1"/>
    </source>
</evidence>
<dbReference type="EMBL" id="JACHEA010000001">
    <property type="protein sequence ID" value="MBB5341148.1"/>
    <property type="molecule type" value="Genomic_DNA"/>
</dbReference>
<name>A0ACC5P3I9_9BACT</name>
<organism evidence="1 2">
    <name type="scientific">Tunturiibacter gelidiferens</name>
    <dbReference type="NCBI Taxonomy" id="3069689"/>
    <lineage>
        <taxon>Bacteria</taxon>
        <taxon>Pseudomonadati</taxon>
        <taxon>Acidobacteriota</taxon>
        <taxon>Terriglobia</taxon>
        <taxon>Terriglobales</taxon>
        <taxon>Acidobacteriaceae</taxon>
        <taxon>Tunturiibacter</taxon>
    </lineage>
</organism>
<comment type="caution">
    <text evidence="1">The sequence shown here is derived from an EMBL/GenBank/DDBJ whole genome shotgun (WGS) entry which is preliminary data.</text>
</comment>
<reference evidence="1" key="1">
    <citation type="submission" date="2020-08" db="EMBL/GenBank/DDBJ databases">
        <title>Genomic Encyclopedia of Type Strains, Phase IV (KMG-V): Genome sequencing to study the core and pangenomes of soil and plant-associated prokaryotes.</title>
        <authorList>
            <person name="Whitman W."/>
        </authorList>
    </citation>
    <scope>NUCLEOTIDE SEQUENCE</scope>
    <source>
        <strain evidence="1">M8UP15</strain>
    </source>
</reference>
<dbReference type="Proteomes" id="UP000569005">
    <property type="component" value="Unassembled WGS sequence"/>
</dbReference>
<sequence>MNFEKRSDLVLAFARVLFVNGQSTQQTLDAADRVGDIVGQHGKIFARWGELQLQAKAGDVGLLAAVAADPTGVDMNRVASTMRAIEDLSAGRLALADATEAIRTISQAPPAPTWLFTLAAAAGAVALAVIFGVEHLTATALIFVSAGAGAILRRKLARHNTNVFLQPFFASLLSGVIGALAVRYQLSSTLRLVAVCPCMILVPGPHVLNGALDLVRGRVDLGAARLIYAGLVVLAISTGLLLGLALLGTSFPIDPPAREVPLWLDTIAAGVAVFAYSVFFSTPLRMLAWPVVVGMLAHAIRWWSIVVFGSNAATGAVAACLVVGLILTPVSRRWQMPFAAIGFASVVSMIPGVYLFRTASGLVQLAVGSHTTSELISATVADGMTAVTIILAMSLGLIVPKLVIDRIGESARSSLLK</sequence>
<gene>
    <name evidence="1" type="ORF">HDF13_003481</name>
</gene>
<protein>
    <submittedName>
        <fullName evidence="1">Uncharacterized membrane protein YjjP (DUF1212 family)</fullName>
    </submittedName>
</protein>
<keyword evidence="2" id="KW-1185">Reference proteome</keyword>
<evidence type="ECO:0000313" key="2">
    <source>
        <dbReference type="Proteomes" id="UP000569005"/>
    </source>
</evidence>